<comment type="caution">
    <text evidence="2">The sequence shown here is derived from an EMBL/GenBank/DDBJ whole genome shotgun (WGS) entry which is preliminary data.</text>
</comment>
<dbReference type="AlphaFoldDB" id="A0AA40AMD9"/>
<name>A0AA40AMD9_9PEZI</name>
<evidence type="ECO:0000313" key="2">
    <source>
        <dbReference type="EMBL" id="KAK0718538.1"/>
    </source>
</evidence>
<dbReference type="PANTHER" id="PTHR38847">
    <property type="match status" value="1"/>
</dbReference>
<evidence type="ECO:0000313" key="3">
    <source>
        <dbReference type="Proteomes" id="UP001172101"/>
    </source>
</evidence>
<feature type="signal peptide" evidence="1">
    <location>
        <begin position="1"/>
        <end position="35"/>
    </location>
</feature>
<dbReference type="Proteomes" id="UP001172101">
    <property type="component" value="Unassembled WGS sequence"/>
</dbReference>
<protein>
    <submittedName>
        <fullName evidence="2">Uncharacterized protein</fullName>
    </submittedName>
</protein>
<feature type="chain" id="PRO_5041231859" evidence="1">
    <location>
        <begin position="36"/>
        <end position="242"/>
    </location>
</feature>
<keyword evidence="3" id="KW-1185">Reference proteome</keyword>
<dbReference type="RefSeq" id="XP_060297331.1">
    <property type="nucleotide sequence ID" value="XM_060437805.1"/>
</dbReference>
<dbReference type="InterPro" id="IPR025649">
    <property type="entry name" value="DUF4360"/>
</dbReference>
<dbReference type="PANTHER" id="PTHR38847:SF1">
    <property type="entry name" value="PSEUDOURIDINE SYNTHASE RSUA_RLUA-LIKE DOMAIN-CONTAINING PROTEIN"/>
    <property type="match status" value="1"/>
</dbReference>
<sequence length="242" mass="24970">MSPPFPRISLAWRRPRTSTLGSLLLALATAPLATSLPQPQTAPPAPSVRNMTMFGPGCPIGAGGLVQQMRDGTPVFVFAEWALALPAVDDATGKQVAEVSKFCTEEITLADGPVGMQLRIATVSVSGWAVLEAGSSVHVRVETALGGVAAGNQSTAIAPSDLKANAFQADLHTQPADIWSACVDTSGAVPHISIKTTVSLVGTPRASDGTLSSGAVGGDKTDLKKALGLHFDPVWRPCALLR</sequence>
<dbReference type="EMBL" id="JAUIRO010000004">
    <property type="protein sequence ID" value="KAK0718538.1"/>
    <property type="molecule type" value="Genomic_DNA"/>
</dbReference>
<evidence type="ECO:0000256" key="1">
    <source>
        <dbReference type="SAM" id="SignalP"/>
    </source>
</evidence>
<gene>
    <name evidence="2" type="ORF">B0T26DRAFT_646389</name>
</gene>
<keyword evidence="1" id="KW-0732">Signal</keyword>
<proteinExistence type="predicted"/>
<organism evidence="2 3">
    <name type="scientific">Lasiosphaeria miniovina</name>
    <dbReference type="NCBI Taxonomy" id="1954250"/>
    <lineage>
        <taxon>Eukaryota</taxon>
        <taxon>Fungi</taxon>
        <taxon>Dikarya</taxon>
        <taxon>Ascomycota</taxon>
        <taxon>Pezizomycotina</taxon>
        <taxon>Sordariomycetes</taxon>
        <taxon>Sordariomycetidae</taxon>
        <taxon>Sordariales</taxon>
        <taxon>Lasiosphaeriaceae</taxon>
        <taxon>Lasiosphaeria</taxon>
    </lineage>
</organism>
<accession>A0AA40AMD9</accession>
<dbReference type="Pfam" id="PF14273">
    <property type="entry name" value="DUF4360"/>
    <property type="match status" value="1"/>
</dbReference>
<reference evidence="2" key="1">
    <citation type="submission" date="2023-06" db="EMBL/GenBank/DDBJ databases">
        <title>Genome-scale phylogeny and comparative genomics of the fungal order Sordariales.</title>
        <authorList>
            <consortium name="Lawrence Berkeley National Laboratory"/>
            <person name="Hensen N."/>
            <person name="Bonometti L."/>
            <person name="Westerberg I."/>
            <person name="Brannstrom I.O."/>
            <person name="Guillou S."/>
            <person name="Cros-Aarteil S."/>
            <person name="Calhoun S."/>
            <person name="Haridas S."/>
            <person name="Kuo A."/>
            <person name="Mondo S."/>
            <person name="Pangilinan J."/>
            <person name="Riley R."/>
            <person name="LaButti K."/>
            <person name="Andreopoulos B."/>
            <person name="Lipzen A."/>
            <person name="Chen C."/>
            <person name="Yanf M."/>
            <person name="Daum C."/>
            <person name="Ng V."/>
            <person name="Clum A."/>
            <person name="Steindorff A."/>
            <person name="Ohm R."/>
            <person name="Martin F."/>
            <person name="Silar P."/>
            <person name="Natvig D."/>
            <person name="Lalanne C."/>
            <person name="Gautier V."/>
            <person name="Ament-velasquez S.L."/>
            <person name="Kruys A."/>
            <person name="Hutchinson M.I."/>
            <person name="Powell A.J."/>
            <person name="Barry K."/>
            <person name="Miller A.N."/>
            <person name="Grigoriev I.V."/>
            <person name="Debuchy R."/>
            <person name="Gladieux P."/>
            <person name="Thoren M.H."/>
            <person name="Johannesson H."/>
        </authorList>
    </citation>
    <scope>NUCLEOTIDE SEQUENCE</scope>
    <source>
        <strain evidence="2">SMH2392-1A</strain>
    </source>
</reference>
<dbReference type="GeneID" id="85321075"/>